<dbReference type="EMBL" id="MHUV01000004">
    <property type="protein sequence ID" value="OHA82731.1"/>
    <property type="molecule type" value="Genomic_DNA"/>
</dbReference>
<organism evidence="1 2">
    <name type="scientific">Candidatus Yonathbacteria bacterium RIFCSPLOWO2_01_FULL_43_27</name>
    <dbReference type="NCBI Taxonomy" id="1802726"/>
    <lineage>
        <taxon>Bacteria</taxon>
        <taxon>Candidatus Yonathiibacteriota</taxon>
    </lineage>
</organism>
<evidence type="ECO:0000313" key="2">
    <source>
        <dbReference type="Proteomes" id="UP000178817"/>
    </source>
</evidence>
<dbReference type="Proteomes" id="UP000178817">
    <property type="component" value="Unassembled WGS sequence"/>
</dbReference>
<comment type="caution">
    <text evidence="1">The sequence shown here is derived from an EMBL/GenBank/DDBJ whole genome shotgun (WGS) entry which is preliminary data.</text>
</comment>
<dbReference type="AlphaFoldDB" id="A0A1G2SE66"/>
<protein>
    <submittedName>
        <fullName evidence="1">Uncharacterized protein</fullName>
    </submittedName>
</protein>
<accession>A0A1G2SE66</accession>
<gene>
    <name evidence="1" type="ORF">A3B07_01260</name>
</gene>
<evidence type="ECO:0000313" key="1">
    <source>
        <dbReference type="EMBL" id="OHA82731.1"/>
    </source>
</evidence>
<reference evidence="1 2" key="1">
    <citation type="journal article" date="2016" name="Nat. Commun.">
        <title>Thousands of microbial genomes shed light on interconnected biogeochemical processes in an aquifer system.</title>
        <authorList>
            <person name="Anantharaman K."/>
            <person name="Brown C.T."/>
            <person name="Hug L.A."/>
            <person name="Sharon I."/>
            <person name="Castelle C.J."/>
            <person name="Probst A.J."/>
            <person name="Thomas B.C."/>
            <person name="Singh A."/>
            <person name="Wilkins M.J."/>
            <person name="Karaoz U."/>
            <person name="Brodie E.L."/>
            <person name="Williams K.H."/>
            <person name="Hubbard S.S."/>
            <person name="Banfield J.F."/>
        </authorList>
    </citation>
    <scope>NUCLEOTIDE SEQUENCE [LARGE SCALE GENOMIC DNA]</scope>
</reference>
<name>A0A1G2SE66_9BACT</name>
<dbReference type="STRING" id="1802726.A3B07_01260"/>
<sequence length="137" mass="15845">MEKMESVDYKEPYSIKVGKFLLLRDFVLSSCTGSANYSLVEGRVIGILRKDPEAKPQKYLLGLLTREPLRAFIGTIWFEGRGASETRWVLEVYGRKHVELLKQLGEEMASTFNTHIDIRLVTEQPKFETTYEDDFHP</sequence>
<proteinExistence type="predicted"/>